<dbReference type="Gene3D" id="3.40.50.720">
    <property type="entry name" value="NAD(P)-binding Rossmann-like Domain"/>
    <property type="match status" value="1"/>
</dbReference>
<dbReference type="OrthoDB" id="9774191at2"/>
<evidence type="ECO:0000256" key="3">
    <source>
        <dbReference type="ARBA" id="ARBA00023002"/>
    </source>
</evidence>
<dbReference type="Pfam" id="PF01408">
    <property type="entry name" value="GFO_IDH_MocA"/>
    <property type="match status" value="1"/>
</dbReference>
<evidence type="ECO:0000259" key="4">
    <source>
        <dbReference type="Pfam" id="PF01408"/>
    </source>
</evidence>
<feature type="domain" description="Gfo/Idh/MocA-like oxidoreductase N-terminal" evidence="4">
    <location>
        <begin position="5"/>
        <end position="121"/>
    </location>
</feature>
<feature type="domain" description="GFO/IDH/MocA-like oxidoreductase" evidence="5">
    <location>
        <begin position="132"/>
        <end position="248"/>
    </location>
</feature>
<evidence type="ECO:0000256" key="1">
    <source>
        <dbReference type="ARBA" id="ARBA00010928"/>
    </source>
</evidence>
<sequence>MTTPFRWGLIGPGRIAHRFAQGLQHQGCGVLQAVASRNVQRASEFAEQYQAPRYYDNYAELLADDEIDGIYIATPHNFHFDTAKACLEAGKPVLCEKPLTVSAAQTETLIELAQRNNTFLMEALWTRMLPVYQQVRKWLNAELIGDVRLVQSNFGFCIDRDPNDRLLNPDLAGGVLLDMGVYNLSMSDWVFGRGPENAQATGLVGNTGVDELMAVNLDFGDQQYGQFVCNFVSKTENHLTIYGSKGHIKVEQMFWDTTQASVVVGEQQVDHFDQPFAASGFEYQTMEAERCIRQGLLESPQIPHQTTLRTMKVMDQLRQQLGLID</sequence>
<dbReference type="GO" id="GO:0000166">
    <property type="term" value="F:nucleotide binding"/>
    <property type="evidence" value="ECO:0007669"/>
    <property type="project" value="InterPro"/>
</dbReference>
<proteinExistence type="inferred from homology"/>
<comment type="caution">
    <text evidence="6">The sequence shown here is derived from an EMBL/GenBank/DDBJ whole genome shotgun (WGS) entry which is preliminary data.</text>
</comment>
<accession>A0A8J2U1F6</accession>
<dbReference type="InterPro" id="IPR000683">
    <property type="entry name" value="Gfo/Idh/MocA-like_OxRdtase_N"/>
</dbReference>
<dbReference type="AlphaFoldDB" id="A0A8J2U1F6"/>
<dbReference type="InterPro" id="IPR050984">
    <property type="entry name" value="Gfo/Idh/MocA_domain"/>
</dbReference>
<gene>
    <name evidence="6" type="ORF">GCM10011369_00120</name>
</gene>
<protein>
    <submittedName>
        <fullName evidence="6">Dehydrogenase</fullName>
    </submittedName>
</protein>
<keyword evidence="3" id="KW-0560">Oxidoreductase</keyword>
<dbReference type="InterPro" id="IPR055170">
    <property type="entry name" value="GFO_IDH_MocA-like_dom"/>
</dbReference>
<comment type="similarity">
    <text evidence="1">Belongs to the Gfo/Idh/MocA family.</text>
</comment>
<dbReference type="PANTHER" id="PTHR22604">
    <property type="entry name" value="OXIDOREDUCTASES"/>
    <property type="match status" value="1"/>
</dbReference>
<evidence type="ECO:0000259" key="5">
    <source>
        <dbReference type="Pfam" id="PF22725"/>
    </source>
</evidence>
<dbReference type="Pfam" id="PF22725">
    <property type="entry name" value="GFO_IDH_MocA_C3"/>
    <property type="match status" value="1"/>
</dbReference>
<organism evidence="6 7">
    <name type="scientific">Neiella marina</name>
    <dbReference type="NCBI Taxonomy" id="508461"/>
    <lineage>
        <taxon>Bacteria</taxon>
        <taxon>Pseudomonadati</taxon>
        <taxon>Pseudomonadota</taxon>
        <taxon>Gammaproteobacteria</taxon>
        <taxon>Alteromonadales</taxon>
        <taxon>Echinimonadaceae</taxon>
        <taxon>Neiella</taxon>
    </lineage>
</organism>
<evidence type="ECO:0000313" key="7">
    <source>
        <dbReference type="Proteomes" id="UP000619743"/>
    </source>
</evidence>
<evidence type="ECO:0000313" key="6">
    <source>
        <dbReference type="EMBL" id="GGA62838.1"/>
    </source>
</evidence>
<reference evidence="7" key="1">
    <citation type="journal article" date="2019" name="Int. J. Syst. Evol. Microbiol.">
        <title>The Global Catalogue of Microorganisms (GCM) 10K type strain sequencing project: providing services to taxonomists for standard genome sequencing and annotation.</title>
        <authorList>
            <consortium name="The Broad Institute Genomics Platform"/>
            <consortium name="The Broad Institute Genome Sequencing Center for Infectious Disease"/>
            <person name="Wu L."/>
            <person name="Ma J."/>
        </authorList>
    </citation>
    <scope>NUCLEOTIDE SEQUENCE [LARGE SCALE GENOMIC DNA]</scope>
    <source>
        <strain evidence="7">CGMCC 1.10130</strain>
    </source>
</reference>
<keyword evidence="2" id="KW-0732">Signal</keyword>
<dbReference type="Gene3D" id="3.30.360.10">
    <property type="entry name" value="Dihydrodipicolinate Reductase, domain 2"/>
    <property type="match status" value="1"/>
</dbReference>
<dbReference type="GO" id="GO:0016491">
    <property type="term" value="F:oxidoreductase activity"/>
    <property type="evidence" value="ECO:0007669"/>
    <property type="project" value="UniProtKB-KW"/>
</dbReference>
<dbReference type="InterPro" id="IPR036291">
    <property type="entry name" value="NAD(P)-bd_dom_sf"/>
</dbReference>
<dbReference type="EMBL" id="BMDX01000001">
    <property type="protein sequence ID" value="GGA62838.1"/>
    <property type="molecule type" value="Genomic_DNA"/>
</dbReference>
<dbReference type="PANTHER" id="PTHR22604:SF105">
    <property type="entry name" value="TRANS-1,2-DIHYDROBENZENE-1,2-DIOL DEHYDROGENASE"/>
    <property type="match status" value="1"/>
</dbReference>
<dbReference type="SUPFAM" id="SSF55347">
    <property type="entry name" value="Glyceraldehyde-3-phosphate dehydrogenase-like, C-terminal domain"/>
    <property type="match status" value="1"/>
</dbReference>
<keyword evidence="7" id="KW-1185">Reference proteome</keyword>
<evidence type="ECO:0000256" key="2">
    <source>
        <dbReference type="ARBA" id="ARBA00022729"/>
    </source>
</evidence>
<dbReference type="SUPFAM" id="SSF51735">
    <property type="entry name" value="NAD(P)-binding Rossmann-fold domains"/>
    <property type="match status" value="1"/>
</dbReference>
<name>A0A8J2U1F6_9GAMM</name>
<dbReference type="RefSeq" id="WP_087504027.1">
    <property type="nucleotide sequence ID" value="NZ_BMDX01000001.1"/>
</dbReference>
<dbReference type="Proteomes" id="UP000619743">
    <property type="component" value="Unassembled WGS sequence"/>
</dbReference>